<dbReference type="GO" id="GO:0004888">
    <property type="term" value="F:transmembrane signaling receptor activity"/>
    <property type="evidence" value="ECO:0007669"/>
    <property type="project" value="InterPro"/>
</dbReference>
<comment type="subcellular location">
    <subcellularLocation>
        <location evidence="1">Membrane</location>
        <topology evidence="1">Multi-pass membrane protein</topology>
    </subcellularLocation>
</comment>
<dbReference type="Proteomes" id="UP001331761">
    <property type="component" value="Unassembled WGS sequence"/>
</dbReference>
<dbReference type="InterPro" id="IPR018000">
    <property type="entry name" value="Neurotransmitter_ion_chnl_CS"/>
</dbReference>
<dbReference type="InterPro" id="IPR006202">
    <property type="entry name" value="Neur_chan_lig-bd"/>
</dbReference>
<reference evidence="5 6" key="1">
    <citation type="submission" date="2019-10" db="EMBL/GenBank/DDBJ databases">
        <title>Assembly and Annotation for the nematode Trichostrongylus colubriformis.</title>
        <authorList>
            <person name="Martin J."/>
        </authorList>
    </citation>
    <scope>NUCLEOTIDE SEQUENCE [LARGE SCALE GENOMIC DNA]</scope>
    <source>
        <strain evidence="5">G859</strain>
        <tissue evidence="5">Whole worm</tissue>
    </source>
</reference>
<feature type="domain" description="Neurotransmitter-gated ion-channel ligand-binding" evidence="4">
    <location>
        <begin position="389"/>
        <end position="526"/>
    </location>
</feature>
<dbReference type="AlphaFoldDB" id="A0AAN8G2T3"/>
<evidence type="ECO:0000259" key="4">
    <source>
        <dbReference type="Pfam" id="PF02931"/>
    </source>
</evidence>
<dbReference type="InterPro" id="IPR006201">
    <property type="entry name" value="Neur_channel"/>
</dbReference>
<comment type="caution">
    <text evidence="5">The sequence shown here is derived from an EMBL/GenBank/DDBJ whole genome shotgun (WGS) entry which is preliminary data.</text>
</comment>
<dbReference type="Gene3D" id="2.70.170.10">
    <property type="entry name" value="Neurotransmitter-gated ion-channel ligand-binding domain"/>
    <property type="match status" value="1"/>
</dbReference>
<feature type="non-terminal residue" evidence="5">
    <location>
        <position position="526"/>
    </location>
</feature>
<dbReference type="GO" id="GO:0016020">
    <property type="term" value="C:membrane"/>
    <property type="evidence" value="ECO:0007669"/>
    <property type="project" value="UniProtKB-SubCell"/>
</dbReference>
<dbReference type="Pfam" id="PF02931">
    <property type="entry name" value="Neur_chan_LBD"/>
    <property type="match status" value="1"/>
</dbReference>
<keyword evidence="6" id="KW-1185">Reference proteome</keyword>
<dbReference type="EMBL" id="WIXE01005355">
    <property type="protein sequence ID" value="KAK5982255.1"/>
    <property type="molecule type" value="Genomic_DNA"/>
</dbReference>
<gene>
    <name evidence="5" type="ORF">GCK32_011978</name>
</gene>
<proteinExistence type="predicted"/>
<feature type="region of interest" description="Disordered" evidence="3">
    <location>
        <begin position="221"/>
        <end position="259"/>
    </location>
</feature>
<dbReference type="GO" id="GO:0005230">
    <property type="term" value="F:extracellular ligand-gated monoatomic ion channel activity"/>
    <property type="evidence" value="ECO:0007669"/>
    <property type="project" value="InterPro"/>
</dbReference>
<protein>
    <recommendedName>
        <fullName evidence="4">Neurotransmitter-gated ion-channel ligand-binding domain-containing protein</fullName>
    </recommendedName>
</protein>
<name>A0AAN8G2T3_TRICO</name>
<accession>A0AAN8G2T3</accession>
<evidence type="ECO:0000313" key="5">
    <source>
        <dbReference type="EMBL" id="KAK5982255.1"/>
    </source>
</evidence>
<sequence>MSPKLKLKFQAVGLLYKEICREQGRVLWYRDTNDAKKIGMTESSLICEPFKEELTPDAEKLALLSKKLNELVQNFTLGIIPSSAPPPDEQSTTSDDMTVITTAKDDTLEDTTAFYHGQEHRTTVNGWNRVIPSMEHDPYKEESMRRTHDLQGLQDDDSADTAFLLVENADHKVAEVGNWRVHGVHPIIEPVRQYFKTSTPEYEGNHLGYYNKDFDYRTTQHGVRIPRMKRSEPSEEEEKKKNEQIDDDDDEWLFNVKPSTDSPDVDTVLDGKDNSVNASASKWVKIELTEEDQPVLLILSQEAIDGLQLKVPADALQRFEKVGLYLPGICIEIEGPIGLNMTALEAAGVNLTALAEKLRNDTEVDDILSRTNASIKTLGGSFILPVLNKNQYDPFSAPIVFQGSAVVVRFGIYIESMSNFQTSTMDYDMDIYLLMAWRDARLVNPYDKPILVKEEDILEKIWRPDPFFANAKEAEFHEVTFLNFLMRIFPDGLVLYETRVKIKPSCNLILCKYPHDKQTCDLLIKS</sequence>
<dbReference type="CDD" id="cd18987">
    <property type="entry name" value="LGIC_ECD_anion"/>
    <property type="match status" value="1"/>
</dbReference>
<evidence type="ECO:0000313" key="6">
    <source>
        <dbReference type="Proteomes" id="UP001331761"/>
    </source>
</evidence>
<keyword evidence="2" id="KW-0472">Membrane</keyword>
<dbReference type="InterPro" id="IPR036734">
    <property type="entry name" value="Neur_chan_lig-bd_sf"/>
</dbReference>
<evidence type="ECO:0000256" key="2">
    <source>
        <dbReference type="ARBA" id="ARBA00023136"/>
    </source>
</evidence>
<dbReference type="PANTHER" id="PTHR18945">
    <property type="entry name" value="NEUROTRANSMITTER GATED ION CHANNEL"/>
    <property type="match status" value="1"/>
</dbReference>
<feature type="compositionally biased region" description="Basic and acidic residues" evidence="3">
    <location>
        <begin position="229"/>
        <end position="244"/>
    </location>
</feature>
<evidence type="ECO:0000256" key="1">
    <source>
        <dbReference type="ARBA" id="ARBA00004141"/>
    </source>
</evidence>
<evidence type="ECO:0000256" key="3">
    <source>
        <dbReference type="SAM" id="MobiDB-lite"/>
    </source>
</evidence>
<dbReference type="SUPFAM" id="SSF63712">
    <property type="entry name" value="Nicotinic receptor ligand binding domain-like"/>
    <property type="match status" value="1"/>
</dbReference>
<organism evidence="5 6">
    <name type="scientific">Trichostrongylus colubriformis</name>
    <name type="common">Black scour worm</name>
    <dbReference type="NCBI Taxonomy" id="6319"/>
    <lineage>
        <taxon>Eukaryota</taxon>
        <taxon>Metazoa</taxon>
        <taxon>Ecdysozoa</taxon>
        <taxon>Nematoda</taxon>
        <taxon>Chromadorea</taxon>
        <taxon>Rhabditida</taxon>
        <taxon>Rhabditina</taxon>
        <taxon>Rhabditomorpha</taxon>
        <taxon>Strongyloidea</taxon>
        <taxon>Trichostrongylidae</taxon>
        <taxon>Trichostrongylus</taxon>
    </lineage>
</organism>
<dbReference type="PROSITE" id="PS00236">
    <property type="entry name" value="NEUROTR_ION_CHANNEL"/>
    <property type="match status" value="1"/>
</dbReference>